<evidence type="ECO:0000256" key="1">
    <source>
        <dbReference type="SAM" id="Phobius"/>
    </source>
</evidence>
<keyword evidence="1" id="KW-1133">Transmembrane helix</keyword>
<keyword evidence="1" id="KW-0472">Membrane</keyword>
<proteinExistence type="predicted"/>
<gene>
    <name evidence="2" type="ORF">V6N11_055284</name>
</gene>
<reference evidence="2 3" key="1">
    <citation type="journal article" date="2024" name="G3 (Bethesda)">
        <title>Genome assembly of Hibiscus sabdariffa L. provides insights into metabolisms of medicinal natural products.</title>
        <authorList>
            <person name="Kim T."/>
        </authorList>
    </citation>
    <scope>NUCLEOTIDE SEQUENCE [LARGE SCALE GENOMIC DNA]</scope>
    <source>
        <strain evidence="2">TK-2024</strain>
        <tissue evidence="2">Old leaves</tissue>
    </source>
</reference>
<sequence length="71" mass="7940">MNSVSDLYLGYLLGGAPINTFHHASRTLEELVKLFTLVCLVKDDLGLVEAWWGRVSIGLASFCSWLFIVPR</sequence>
<evidence type="ECO:0000313" key="3">
    <source>
        <dbReference type="Proteomes" id="UP001396334"/>
    </source>
</evidence>
<dbReference type="Proteomes" id="UP001396334">
    <property type="component" value="Unassembled WGS sequence"/>
</dbReference>
<dbReference type="EMBL" id="JBBPBN010000061">
    <property type="protein sequence ID" value="KAK8986967.1"/>
    <property type="molecule type" value="Genomic_DNA"/>
</dbReference>
<feature type="transmembrane region" description="Helical" evidence="1">
    <location>
        <begin position="51"/>
        <end position="69"/>
    </location>
</feature>
<name>A0ABR2PF01_9ROSI</name>
<protein>
    <submittedName>
        <fullName evidence="2">Uncharacterized protein</fullName>
    </submittedName>
</protein>
<accession>A0ABR2PF01</accession>
<evidence type="ECO:0000313" key="2">
    <source>
        <dbReference type="EMBL" id="KAK8986967.1"/>
    </source>
</evidence>
<organism evidence="2 3">
    <name type="scientific">Hibiscus sabdariffa</name>
    <name type="common">roselle</name>
    <dbReference type="NCBI Taxonomy" id="183260"/>
    <lineage>
        <taxon>Eukaryota</taxon>
        <taxon>Viridiplantae</taxon>
        <taxon>Streptophyta</taxon>
        <taxon>Embryophyta</taxon>
        <taxon>Tracheophyta</taxon>
        <taxon>Spermatophyta</taxon>
        <taxon>Magnoliopsida</taxon>
        <taxon>eudicotyledons</taxon>
        <taxon>Gunneridae</taxon>
        <taxon>Pentapetalae</taxon>
        <taxon>rosids</taxon>
        <taxon>malvids</taxon>
        <taxon>Malvales</taxon>
        <taxon>Malvaceae</taxon>
        <taxon>Malvoideae</taxon>
        <taxon>Hibiscus</taxon>
    </lineage>
</organism>
<keyword evidence="3" id="KW-1185">Reference proteome</keyword>
<keyword evidence="1" id="KW-0812">Transmembrane</keyword>
<comment type="caution">
    <text evidence="2">The sequence shown here is derived from an EMBL/GenBank/DDBJ whole genome shotgun (WGS) entry which is preliminary data.</text>
</comment>